<dbReference type="InterPro" id="IPR002653">
    <property type="entry name" value="Znf_A20"/>
</dbReference>
<keyword evidence="8" id="KW-1185">Reference proteome</keyword>
<feature type="domain" description="AN1-type" evidence="6">
    <location>
        <begin position="201"/>
        <end position="247"/>
    </location>
</feature>
<dbReference type="EMBL" id="VRMN01000008">
    <property type="protein sequence ID" value="KAA8492983.1"/>
    <property type="molecule type" value="Genomic_DNA"/>
</dbReference>
<reference evidence="8" key="1">
    <citation type="journal article" date="2019" name="Nat. Commun.">
        <title>Expansion of phycobilisome linker gene families in mesophilic red algae.</title>
        <authorList>
            <person name="Lee J."/>
            <person name="Kim D."/>
            <person name="Bhattacharya D."/>
            <person name="Yoon H.S."/>
        </authorList>
    </citation>
    <scope>NUCLEOTIDE SEQUENCE [LARGE SCALE GENOMIC DNA]</scope>
    <source>
        <strain evidence="8">CCMP 1328</strain>
    </source>
</reference>
<evidence type="ECO:0000313" key="7">
    <source>
        <dbReference type="EMBL" id="KAA8492983.1"/>
    </source>
</evidence>
<dbReference type="InterPro" id="IPR050652">
    <property type="entry name" value="AN1_A20_ZnFinger"/>
</dbReference>
<dbReference type="InterPro" id="IPR035896">
    <property type="entry name" value="AN1-like_Znf"/>
</dbReference>
<dbReference type="SUPFAM" id="SSF57716">
    <property type="entry name" value="Glucocorticoid receptor-like (DNA-binding domain)"/>
    <property type="match status" value="1"/>
</dbReference>
<dbReference type="AlphaFoldDB" id="A0A5J4YQD0"/>
<dbReference type="OMA" id="NPEVRCP"/>
<accession>A0A5J4YQD0</accession>
<evidence type="ECO:0000256" key="1">
    <source>
        <dbReference type="ARBA" id="ARBA00022723"/>
    </source>
</evidence>
<name>A0A5J4YQD0_PORPP</name>
<dbReference type="Proteomes" id="UP000324585">
    <property type="component" value="Unassembled WGS sequence"/>
</dbReference>
<dbReference type="Pfam" id="PF01428">
    <property type="entry name" value="zf-AN1"/>
    <property type="match status" value="1"/>
</dbReference>
<keyword evidence="3" id="KW-0862">Zinc</keyword>
<dbReference type="SMART" id="SM00154">
    <property type="entry name" value="ZnF_AN1"/>
    <property type="match status" value="1"/>
</dbReference>
<evidence type="ECO:0000313" key="8">
    <source>
        <dbReference type="Proteomes" id="UP000324585"/>
    </source>
</evidence>
<dbReference type="PANTHER" id="PTHR10634:SF149">
    <property type="entry name" value="AN1-TYPE DOMAIN-CONTAINING PROTEIN-RELATED"/>
    <property type="match status" value="1"/>
</dbReference>
<dbReference type="PROSITE" id="PS51039">
    <property type="entry name" value="ZF_AN1"/>
    <property type="match status" value="1"/>
</dbReference>
<evidence type="ECO:0000259" key="5">
    <source>
        <dbReference type="PROSITE" id="PS51036"/>
    </source>
</evidence>
<keyword evidence="1" id="KW-0479">Metal-binding</keyword>
<evidence type="ECO:0000256" key="2">
    <source>
        <dbReference type="ARBA" id="ARBA00022771"/>
    </source>
</evidence>
<dbReference type="Pfam" id="PF01754">
    <property type="entry name" value="zf-A20"/>
    <property type="match status" value="1"/>
</dbReference>
<dbReference type="GO" id="GO:0008270">
    <property type="term" value="F:zinc ion binding"/>
    <property type="evidence" value="ECO:0007669"/>
    <property type="project" value="UniProtKB-KW"/>
</dbReference>
<evidence type="ECO:0000256" key="3">
    <source>
        <dbReference type="ARBA" id="ARBA00022833"/>
    </source>
</evidence>
<dbReference type="InterPro" id="IPR000058">
    <property type="entry name" value="Znf_AN1"/>
</dbReference>
<comment type="caution">
    <text evidence="7">The sequence shown here is derived from an EMBL/GenBank/DDBJ whole genome shotgun (WGS) entry which is preliminary data.</text>
</comment>
<dbReference type="SUPFAM" id="SSF118310">
    <property type="entry name" value="AN1-like Zinc finger"/>
    <property type="match status" value="1"/>
</dbReference>
<gene>
    <name evidence="7" type="ORF">FVE85_9255</name>
</gene>
<organism evidence="7 8">
    <name type="scientific">Porphyridium purpureum</name>
    <name type="common">Red alga</name>
    <name type="synonym">Porphyridium cruentum</name>
    <dbReference type="NCBI Taxonomy" id="35688"/>
    <lineage>
        <taxon>Eukaryota</taxon>
        <taxon>Rhodophyta</taxon>
        <taxon>Bangiophyceae</taxon>
        <taxon>Porphyridiales</taxon>
        <taxon>Porphyridiaceae</taxon>
        <taxon>Porphyridium</taxon>
    </lineage>
</organism>
<keyword evidence="2 4" id="KW-0863">Zinc-finger</keyword>
<dbReference type="OrthoDB" id="3209at2759"/>
<dbReference type="PANTHER" id="PTHR10634">
    <property type="entry name" value="AN1-TYPE ZINC FINGER PROTEIN"/>
    <property type="match status" value="1"/>
</dbReference>
<feature type="domain" description="A20-type" evidence="5">
    <location>
        <begin position="13"/>
        <end position="47"/>
    </location>
</feature>
<dbReference type="PROSITE" id="PS51036">
    <property type="entry name" value="ZF_A20"/>
    <property type="match status" value="1"/>
</dbReference>
<dbReference type="SMART" id="SM00259">
    <property type="entry name" value="ZnF_A20"/>
    <property type="match status" value="1"/>
</dbReference>
<dbReference type="GO" id="GO:0003677">
    <property type="term" value="F:DNA binding"/>
    <property type="evidence" value="ECO:0007669"/>
    <property type="project" value="InterPro"/>
</dbReference>
<dbReference type="Gene3D" id="1.20.5.4770">
    <property type="match status" value="1"/>
</dbReference>
<evidence type="ECO:0000259" key="6">
    <source>
        <dbReference type="PROSITE" id="PS51039"/>
    </source>
</evidence>
<sequence>MMDEKADSGSVQKAVPVLCAQGCGFYGSSTTLNMCSKCFRDTQKVNQQVAEAPSPGAAGAAKELESSVAAAMSIVQNAAAEAENAAAAAAGAASAANVGSPAPTAPSSAAFGAPMVPRLESVVLSTLNTPLKPRGESLAEPSAPQTPMANLAASVSSQAAGISLSAPSEDDLVAAAAADSGETVAVAPTTAVPGSPKRKIQKNTGRCWECRKKVGLLGFKCRCDYTYCGEHRYTDKHACDFDYKTLAKQNLEKANPQVVASKLEKI</sequence>
<dbReference type="Gene3D" id="4.10.1110.10">
    <property type="entry name" value="AN1-like Zinc finger"/>
    <property type="match status" value="1"/>
</dbReference>
<proteinExistence type="predicted"/>
<protein>
    <submittedName>
        <fullName evidence="7">AN1-type zinc finger protein 5</fullName>
    </submittedName>
</protein>
<evidence type="ECO:0000256" key="4">
    <source>
        <dbReference type="PROSITE-ProRule" id="PRU00449"/>
    </source>
</evidence>